<dbReference type="Pfam" id="PF00535">
    <property type="entry name" value="Glycos_transf_2"/>
    <property type="match status" value="1"/>
</dbReference>
<evidence type="ECO:0000256" key="1">
    <source>
        <dbReference type="ARBA" id="ARBA00006739"/>
    </source>
</evidence>
<feature type="domain" description="Glycosyltransferase 2-like" evidence="3">
    <location>
        <begin position="7"/>
        <end position="129"/>
    </location>
</feature>
<evidence type="ECO:0000313" key="4">
    <source>
        <dbReference type="EMBL" id="GAA4575878.1"/>
    </source>
</evidence>
<dbReference type="Gene3D" id="3.90.550.10">
    <property type="entry name" value="Spore Coat Polysaccharide Biosynthesis Protein SpsA, Chain A"/>
    <property type="match status" value="1"/>
</dbReference>
<reference evidence="5" key="1">
    <citation type="journal article" date="2019" name="Int. J. Syst. Evol. Microbiol.">
        <title>The Global Catalogue of Microorganisms (GCM) 10K type strain sequencing project: providing services to taxonomists for standard genome sequencing and annotation.</title>
        <authorList>
            <consortium name="The Broad Institute Genomics Platform"/>
            <consortium name="The Broad Institute Genome Sequencing Center for Infectious Disease"/>
            <person name="Wu L."/>
            <person name="Ma J."/>
        </authorList>
    </citation>
    <scope>NUCLEOTIDE SEQUENCE [LARGE SCALE GENOMIC DNA]</scope>
    <source>
        <strain evidence="5">JCM 3175</strain>
    </source>
</reference>
<dbReference type="PANTHER" id="PTHR48090">
    <property type="entry name" value="UNDECAPRENYL-PHOSPHATE 4-DEOXY-4-FORMAMIDO-L-ARABINOSE TRANSFERASE-RELATED"/>
    <property type="match status" value="1"/>
</dbReference>
<evidence type="ECO:0000256" key="2">
    <source>
        <dbReference type="SAM" id="MobiDB-lite"/>
    </source>
</evidence>
<organism evidence="4 5">
    <name type="scientific">Micromonospora coerulea</name>
    <dbReference type="NCBI Taxonomy" id="47856"/>
    <lineage>
        <taxon>Bacteria</taxon>
        <taxon>Bacillati</taxon>
        <taxon>Actinomycetota</taxon>
        <taxon>Actinomycetes</taxon>
        <taxon>Micromonosporales</taxon>
        <taxon>Micromonosporaceae</taxon>
        <taxon>Micromonospora</taxon>
    </lineage>
</organism>
<protein>
    <submittedName>
        <fullName evidence="4">Glycosyltransferase family 2 protein</fullName>
    </submittedName>
</protein>
<evidence type="ECO:0000313" key="5">
    <source>
        <dbReference type="Proteomes" id="UP001500307"/>
    </source>
</evidence>
<dbReference type="SUPFAM" id="SSF53448">
    <property type="entry name" value="Nucleotide-diphospho-sugar transferases"/>
    <property type="match status" value="1"/>
</dbReference>
<dbReference type="CDD" id="cd04179">
    <property type="entry name" value="DPM_DPG-synthase_like"/>
    <property type="match status" value="1"/>
</dbReference>
<dbReference type="InterPro" id="IPR029044">
    <property type="entry name" value="Nucleotide-diphossugar_trans"/>
</dbReference>
<dbReference type="Proteomes" id="UP001500307">
    <property type="component" value="Unassembled WGS sequence"/>
</dbReference>
<accession>A0ABP8SUA3</accession>
<comment type="similarity">
    <text evidence="1">Belongs to the glycosyltransferase 2 family.</text>
</comment>
<proteinExistence type="inferred from homology"/>
<name>A0ABP8SUA3_9ACTN</name>
<dbReference type="PANTHER" id="PTHR48090:SF7">
    <property type="entry name" value="RFBJ PROTEIN"/>
    <property type="match status" value="1"/>
</dbReference>
<comment type="caution">
    <text evidence="4">The sequence shown here is derived from an EMBL/GenBank/DDBJ whole genome shotgun (WGS) entry which is preliminary data.</text>
</comment>
<dbReference type="InterPro" id="IPR050256">
    <property type="entry name" value="Glycosyltransferase_2"/>
</dbReference>
<dbReference type="InterPro" id="IPR001173">
    <property type="entry name" value="Glyco_trans_2-like"/>
</dbReference>
<sequence length="243" mass="25114">METAVDVVLPCLDEAAALPGVLAGLPPGYRAVVVDNGSTDGSPEVAAAHGARVVHEPQRGYGAAVHTGLLAARTELVCVLDADGSFDPGELPRLAGPVLTGRADLVAGRRRPVTRTAWPWHARAGNALLAAGLRRRGVPVHDLSPIRVARRAALLDLGVADRAFGYPLELLLRAAAAGWRIVELDVPYAPRAAGTRSKVSGSVRGTARAVRDMTAVLRAGVAPASAGSAAPPSPQVANEGRRR</sequence>
<feature type="region of interest" description="Disordered" evidence="2">
    <location>
        <begin position="222"/>
        <end position="243"/>
    </location>
</feature>
<evidence type="ECO:0000259" key="3">
    <source>
        <dbReference type="Pfam" id="PF00535"/>
    </source>
</evidence>
<gene>
    <name evidence="4" type="ORF">GCM10023176_46130</name>
</gene>
<dbReference type="EMBL" id="BAABGU010000028">
    <property type="protein sequence ID" value="GAA4575878.1"/>
    <property type="molecule type" value="Genomic_DNA"/>
</dbReference>
<keyword evidence="5" id="KW-1185">Reference proteome</keyword>